<dbReference type="Proteomes" id="UP000782475">
    <property type="component" value="Unassembled WGS sequence"/>
</dbReference>
<evidence type="ECO:0000313" key="2">
    <source>
        <dbReference type="Proteomes" id="UP000782475"/>
    </source>
</evidence>
<gene>
    <name evidence="1" type="ORF">KJJ99_01900</name>
</gene>
<name>A0ACC5VDD7_STUCH</name>
<organism evidence="1 2">
    <name type="scientific">Stutzerimonas chloritidismutans</name>
    <name type="common">Pseudomonas chloritidismutans</name>
    <dbReference type="NCBI Taxonomy" id="203192"/>
    <lineage>
        <taxon>Bacteria</taxon>
        <taxon>Pseudomonadati</taxon>
        <taxon>Pseudomonadota</taxon>
        <taxon>Gammaproteobacteria</taxon>
        <taxon>Pseudomonadales</taxon>
        <taxon>Pseudomonadaceae</taxon>
        <taxon>Stutzerimonas</taxon>
    </lineage>
</organism>
<sequence length="53" mass="5921">MSTWLSAVSVVASVLVIGTGVMLDVRQKPSDEAKREYTAERVNEILRRNTKQS</sequence>
<accession>A0ACC5VDD7</accession>
<proteinExistence type="predicted"/>
<reference evidence="1 2" key="1">
    <citation type="journal article" date="2021" name="Appl. Microbiol. Biotechnol.">
        <title>Biotechnological applications of marine bacteria in bioremediation of environments polluted with hydrocarbons and plastics.</title>
        <authorList>
            <person name="Muriel-Millan L.F."/>
            <person name="Millan-Lopez S."/>
            <person name="Pardo-Lopez L."/>
        </authorList>
    </citation>
    <scope>NUCLEOTIDE SEQUENCE [LARGE SCALE GENOMIC DNA]</scope>
    <source>
        <strain evidence="1 2">GOM4</strain>
    </source>
</reference>
<dbReference type="EMBL" id="JAHHFP010000006">
    <property type="protein sequence ID" value="MBX7270552.1"/>
    <property type="molecule type" value="Genomic_DNA"/>
</dbReference>
<comment type="caution">
    <text evidence="1">The sequence shown here is derived from an EMBL/GenBank/DDBJ whole genome shotgun (WGS) entry which is preliminary data.</text>
</comment>
<evidence type="ECO:0000313" key="1">
    <source>
        <dbReference type="EMBL" id="MBX7270552.1"/>
    </source>
</evidence>
<keyword evidence="2" id="KW-1185">Reference proteome</keyword>
<protein>
    <submittedName>
        <fullName evidence="1">Uncharacterized protein</fullName>
    </submittedName>
</protein>